<organism evidence="3 4">
    <name type="scientific">Urochloa decumbens</name>
    <dbReference type="NCBI Taxonomy" id="240449"/>
    <lineage>
        <taxon>Eukaryota</taxon>
        <taxon>Viridiplantae</taxon>
        <taxon>Streptophyta</taxon>
        <taxon>Embryophyta</taxon>
        <taxon>Tracheophyta</taxon>
        <taxon>Spermatophyta</taxon>
        <taxon>Magnoliopsida</taxon>
        <taxon>Liliopsida</taxon>
        <taxon>Poales</taxon>
        <taxon>Poaceae</taxon>
        <taxon>PACMAD clade</taxon>
        <taxon>Panicoideae</taxon>
        <taxon>Panicodae</taxon>
        <taxon>Paniceae</taxon>
        <taxon>Melinidinae</taxon>
        <taxon>Urochloa</taxon>
    </lineage>
</organism>
<dbReference type="PANTHER" id="PTHR21234:SF41">
    <property type="entry name" value="NUCLEOSIDE PHOSPHORYLASE DOMAIN-CONTAINING PROTEIN"/>
    <property type="match status" value="1"/>
</dbReference>
<feature type="signal peptide" evidence="1">
    <location>
        <begin position="1"/>
        <end position="27"/>
    </location>
</feature>
<dbReference type="Pfam" id="PF01048">
    <property type="entry name" value="PNP_UDP_1"/>
    <property type="match status" value="1"/>
</dbReference>
<evidence type="ECO:0000259" key="2">
    <source>
        <dbReference type="Pfam" id="PF01048"/>
    </source>
</evidence>
<keyword evidence="4" id="KW-1185">Reference proteome</keyword>
<dbReference type="Gene3D" id="3.40.50.1580">
    <property type="entry name" value="Nucleoside phosphorylase domain"/>
    <property type="match status" value="1"/>
</dbReference>
<feature type="chain" id="PRO_5044885217" description="Nucleoside phosphorylase domain-containing protein" evidence="1">
    <location>
        <begin position="28"/>
        <end position="165"/>
    </location>
</feature>
<feature type="domain" description="Nucleoside phosphorylase" evidence="2">
    <location>
        <begin position="97"/>
        <end position="154"/>
    </location>
</feature>
<dbReference type="Proteomes" id="UP001497457">
    <property type="component" value="Chromosome 17b"/>
</dbReference>
<evidence type="ECO:0000313" key="4">
    <source>
        <dbReference type="Proteomes" id="UP001497457"/>
    </source>
</evidence>
<evidence type="ECO:0000256" key="1">
    <source>
        <dbReference type="SAM" id="SignalP"/>
    </source>
</evidence>
<keyword evidence="1" id="KW-0732">Signal</keyword>
<name>A0ABC8YZC7_9POAL</name>
<gene>
    <name evidence="3" type="ORF">URODEC1_LOCUS39582</name>
</gene>
<accession>A0ABC8YZC7</accession>
<protein>
    <recommendedName>
        <fullName evidence="2">Nucleoside phosphorylase domain-containing protein</fullName>
    </recommendedName>
</protein>
<dbReference type="InterPro" id="IPR000845">
    <property type="entry name" value="Nucleoside_phosphorylase_d"/>
</dbReference>
<dbReference type="SUPFAM" id="SSF53167">
    <property type="entry name" value="Purine and uridine phosphorylases"/>
    <property type="match status" value="1"/>
</dbReference>
<proteinExistence type="predicted"/>
<dbReference type="AlphaFoldDB" id="A0ABC8YZC7"/>
<sequence>MAAAGIAISRLAVAVLLVAAAATPAAGFISTKTWRAVRRANRVGAPFVGLVVPNAYEMDPVLKSPSFKPSADIPILDVQAQCRADDAAAVEPVRVRVEMESAAVALVAHQLGVPFITIRSLSDLAGGGSSLSNEAATFLAIAAKNAVDVMLKFVPLLAAGEHAEM</sequence>
<dbReference type="InterPro" id="IPR035994">
    <property type="entry name" value="Nucleoside_phosphorylase_sf"/>
</dbReference>
<evidence type="ECO:0000313" key="3">
    <source>
        <dbReference type="EMBL" id="CAL4952540.1"/>
    </source>
</evidence>
<dbReference type="EMBL" id="OZ075127">
    <property type="protein sequence ID" value="CAL4952540.1"/>
    <property type="molecule type" value="Genomic_DNA"/>
</dbReference>
<reference evidence="3" key="1">
    <citation type="submission" date="2024-10" db="EMBL/GenBank/DDBJ databases">
        <authorList>
            <person name="Ryan C."/>
        </authorList>
    </citation>
    <scope>NUCLEOTIDE SEQUENCE [LARGE SCALE GENOMIC DNA]</scope>
</reference>
<dbReference type="PANTHER" id="PTHR21234">
    <property type="entry name" value="PURINE NUCLEOSIDE PHOSPHORYLASE"/>
    <property type="match status" value="1"/>
</dbReference>